<keyword evidence="4 6" id="KW-1133">Transmembrane helix</keyword>
<feature type="transmembrane region" description="Helical" evidence="6">
    <location>
        <begin position="32"/>
        <end position="54"/>
    </location>
</feature>
<dbReference type="RefSeq" id="WP_011133268.1">
    <property type="nucleotide sequence ID" value="NC_005072.1"/>
</dbReference>
<organism evidence="8 9">
    <name type="scientific">Prochlorococcus marinus subsp. pastoris (strain CCMP1986 / NIES-2087 / MED4)</name>
    <dbReference type="NCBI Taxonomy" id="59919"/>
    <lineage>
        <taxon>Bacteria</taxon>
        <taxon>Bacillati</taxon>
        <taxon>Cyanobacteriota</taxon>
        <taxon>Cyanophyceae</taxon>
        <taxon>Synechococcales</taxon>
        <taxon>Prochlorococcaceae</taxon>
        <taxon>Prochlorococcus</taxon>
    </lineage>
</organism>
<dbReference type="PANTHER" id="PTHR38459:SF1">
    <property type="entry name" value="PROPHAGE BACTOPRENOL-LINKED GLUCOSE TRANSLOCASE HOMOLOG"/>
    <property type="match status" value="1"/>
</dbReference>
<keyword evidence="5 6" id="KW-0472">Membrane</keyword>
<feature type="transmembrane region" description="Helical" evidence="6">
    <location>
        <begin position="96"/>
        <end position="120"/>
    </location>
</feature>
<reference evidence="8 9" key="1">
    <citation type="journal article" date="2003" name="Nature">
        <title>Genome divergence in two Prochlorococcus ecotypes reflects oceanic niche differentiation.</title>
        <authorList>
            <person name="Rocap G."/>
            <person name="Larimer F.W."/>
            <person name="Lamerdin J.E."/>
            <person name="Malfatti S."/>
            <person name="Chain P."/>
            <person name="Ahlgren N.A."/>
            <person name="Arellano A."/>
            <person name="Coleman M."/>
            <person name="Hauser L."/>
            <person name="Hess W.R."/>
            <person name="Johnson Z.I."/>
            <person name="Land M.L."/>
            <person name="Lindell D."/>
            <person name="Post A.F."/>
            <person name="Regala W."/>
            <person name="Shah M."/>
            <person name="Shaw S.L."/>
            <person name="Steglich C."/>
            <person name="Sullivan M.B."/>
            <person name="Ting C.S."/>
            <person name="Tolonen A."/>
            <person name="Webb E.A."/>
            <person name="Zinser E.R."/>
            <person name="Chisholm S.W."/>
        </authorList>
    </citation>
    <scope>NUCLEOTIDE SEQUENCE [LARGE SCALE GENOMIC DNA]</scope>
    <source>
        <strain evidence="9">CCMP1986 / NIES-2087 / MED4</strain>
    </source>
</reference>
<dbReference type="EMBL" id="BX548174">
    <property type="protein sequence ID" value="CAE20100.1"/>
    <property type="molecule type" value="Genomic_DNA"/>
</dbReference>
<keyword evidence="3 6" id="KW-0812">Transmembrane</keyword>
<evidence type="ECO:0000256" key="4">
    <source>
        <dbReference type="ARBA" id="ARBA00022989"/>
    </source>
</evidence>
<evidence type="ECO:0000256" key="2">
    <source>
        <dbReference type="ARBA" id="ARBA00009399"/>
    </source>
</evidence>
<evidence type="ECO:0000256" key="3">
    <source>
        <dbReference type="ARBA" id="ARBA00022692"/>
    </source>
</evidence>
<evidence type="ECO:0000256" key="1">
    <source>
        <dbReference type="ARBA" id="ARBA00004141"/>
    </source>
</evidence>
<dbReference type="GO" id="GO:0005886">
    <property type="term" value="C:plasma membrane"/>
    <property type="evidence" value="ECO:0007669"/>
    <property type="project" value="TreeGrafter"/>
</dbReference>
<dbReference type="STRING" id="59919.PMM1641"/>
<accession>Q7UZL9</accession>
<dbReference type="InterPro" id="IPR007267">
    <property type="entry name" value="GtrA_DPMS_TM"/>
</dbReference>
<gene>
    <name evidence="8" type="ordered locus">PMM1641</name>
</gene>
<feature type="transmembrane region" description="Helical" evidence="6">
    <location>
        <begin position="60"/>
        <end position="84"/>
    </location>
</feature>
<feature type="domain" description="GtrA/DPMS transmembrane" evidence="7">
    <location>
        <begin position="34"/>
        <end position="148"/>
    </location>
</feature>
<dbReference type="Pfam" id="PF04138">
    <property type="entry name" value="GtrA_DPMS_TM"/>
    <property type="match status" value="1"/>
</dbReference>
<dbReference type="HOGENOM" id="CLU_1936190_0_0_3"/>
<dbReference type="KEGG" id="pmm:PMM1641"/>
<proteinExistence type="inferred from homology"/>
<dbReference type="AlphaFoldDB" id="Q7UZL9"/>
<dbReference type="GO" id="GO:0000271">
    <property type="term" value="P:polysaccharide biosynthetic process"/>
    <property type="evidence" value="ECO:0007669"/>
    <property type="project" value="InterPro"/>
</dbReference>
<comment type="subcellular location">
    <subcellularLocation>
        <location evidence="1">Membrane</location>
        <topology evidence="1">Multi-pass membrane protein</topology>
    </subcellularLocation>
</comment>
<evidence type="ECO:0000313" key="9">
    <source>
        <dbReference type="Proteomes" id="UP000001026"/>
    </source>
</evidence>
<evidence type="ECO:0000313" key="8">
    <source>
        <dbReference type="EMBL" id="CAE20100.1"/>
    </source>
</evidence>
<evidence type="ECO:0000259" key="7">
    <source>
        <dbReference type="Pfam" id="PF04138"/>
    </source>
</evidence>
<comment type="similarity">
    <text evidence="2">Belongs to the GtrA family.</text>
</comment>
<name>Q7UZL9_PROMP</name>
<dbReference type="PANTHER" id="PTHR38459">
    <property type="entry name" value="PROPHAGE BACTOPRENOL-LINKED GLUCOSE TRANSLOCASE HOMOLOG"/>
    <property type="match status" value="1"/>
</dbReference>
<evidence type="ECO:0000256" key="6">
    <source>
        <dbReference type="SAM" id="Phobius"/>
    </source>
</evidence>
<evidence type="ECO:0000256" key="5">
    <source>
        <dbReference type="ARBA" id="ARBA00023136"/>
    </source>
</evidence>
<dbReference type="Proteomes" id="UP000001026">
    <property type="component" value="Chromosome"/>
</dbReference>
<protein>
    <recommendedName>
        <fullName evidence="7">GtrA/DPMS transmembrane domain-containing protein</fullName>
    </recommendedName>
</protein>
<sequence>MALCKIYILKIKEVSKILKILNSISQANKYQILRFFISGLIATFINFLVFNSFYLIFKNIIFASLLGYSTGLLSSFVFAKIWVFRDNSQKKIIKSFFIFCLIYFLGGLEMSLVIIFLSRLIDNYKIAWLIGAFIGALNNYLGSKYFLFKK</sequence>
<feature type="transmembrane region" description="Helical" evidence="6">
    <location>
        <begin position="126"/>
        <end position="147"/>
    </location>
</feature>
<dbReference type="InterPro" id="IPR051401">
    <property type="entry name" value="GtrA_CellWall_Glycosyl"/>
</dbReference>